<protein>
    <submittedName>
        <fullName evidence="1">Uncharacterized protein</fullName>
    </submittedName>
</protein>
<sequence>MSRPEAGEITINSQVILIGPHGRPFPTGFKIMFDSRVYSPEKKYALSARIDEMAGDERLQDQVWPK</sequence>
<dbReference type="AlphaFoldDB" id="A0A9P7XW63"/>
<gene>
    <name evidence="1" type="ORF">KI688_011851</name>
</gene>
<keyword evidence="2" id="KW-1185">Reference proteome</keyword>
<dbReference type="EMBL" id="JAHRHY010000007">
    <property type="protein sequence ID" value="KAG9068256.1"/>
    <property type="molecule type" value="Genomic_DNA"/>
</dbReference>
<evidence type="ECO:0000313" key="2">
    <source>
        <dbReference type="Proteomes" id="UP000707451"/>
    </source>
</evidence>
<accession>A0A9P7XW63</accession>
<dbReference type="Proteomes" id="UP000707451">
    <property type="component" value="Unassembled WGS sequence"/>
</dbReference>
<comment type="caution">
    <text evidence="1">The sequence shown here is derived from an EMBL/GenBank/DDBJ whole genome shotgun (WGS) entry which is preliminary data.</text>
</comment>
<name>A0A9P7XW63_9FUNG</name>
<proteinExistence type="predicted"/>
<reference evidence="1" key="1">
    <citation type="submission" date="2021-06" db="EMBL/GenBank/DDBJ databases">
        <title>Genome Sequence of Mortierella hyaline Strain SCG-10, a Cold-Adapted, Nitrate-Reducing Fungus Isolated from Soil in Minnesota, USA.</title>
        <authorList>
            <person name="Aldossari N."/>
        </authorList>
    </citation>
    <scope>NUCLEOTIDE SEQUENCE</scope>
    <source>
        <strain evidence="1">SCG-10</strain>
    </source>
</reference>
<organism evidence="1 2">
    <name type="scientific">Linnemannia hyalina</name>
    <dbReference type="NCBI Taxonomy" id="64524"/>
    <lineage>
        <taxon>Eukaryota</taxon>
        <taxon>Fungi</taxon>
        <taxon>Fungi incertae sedis</taxon>
        <taxon>Mucoromycota</taxon>
        <taxon>Mortierellomycotina</taxon>
        <taxon>Mortierellomycetes</taxon>
        <taxon>Mortierellales</taxon>
        <taxon>Mortierellaceae</taxon>
        <taxon>Linnemannia</taxon>
    </lineage>
</organism>
<evidence type="ECO:0000313" key="1">
    <source>
        <dbReference type="EMBL" id="KAG9068256.1"/>
    </source>
</evidence>
<dbReference type="OrthoDB" id="2332965at2759"/>